<keyword evidence="4 6" id="KW-1133">Transmembrane helix</keyword>
<dbReference type="InterPro" id="IPR000715">
    <property type="entry name" value="Glycosyl_transferase_4"/>
</dbReference>
<comment type="subcellular location">
    <subcellularLocation>
        <location evidence="1">Membrane</location>
        <topology evidence="1">Multi-pass membrane protein</topology>
    </subcellularLocation>
</comment>
<feature type="transmembrane region" description="Helical" evidence="6">
    <location>
        <begin position="229"/>
        <end position="250"/>
    </location>
</feature>
<reference evidence="7" key="1">
    <citation type="submission" date="2020-10" db="EMBL/GenBank/DDBJ databases">
        <authorList>
            <person name="Gilroy R."/>
        </authorList>
    </citation>
    <scope>NUCLEOTIDE SEQUENCE</scope>
    <source>
        <strain evidence="7">ChiW3-316</strain>
    </source>
</reference>
<feature type="transmembrane region" description="Helical" evidence="6">
    <location>
        <begin position="128"/>
        <end position="146"/>
    </location>
</feature>
<evidence type="ECO:0000313" key="7">
    <source>
        <dbReference type="EMBL" id="HIU53563.1"/>
    </source>
</evidence>
<evidence type="ECO:0000256" key="5">
    <source>
        <dbReference type="ARBA" id="ARBA00023136"/>
    </source>
</evidence>
<evidence type="ECO:0000256" key="6">
    <source>
        <dbReference type="SAM" id="Phobius"/>
    </source>
</evidence>
<dbReference type="AlphaFoldDB" id="A0A9D1M465"/>
<accession>A0A9D1M465</accession>
<name>A0A9D1M465_9PROT</name>
<dbReference type="EMBL" id="DVNC01000037">
    <property type="protein sequence ID" value="HIU53563.1"/>
    <property type="molecule type" value="Genomic_DNA"/>
</dbReference>
<evidence type="ECO:0000256" key="1">
    <source>
        <dbReference type="ARBA" id="ARBA00004141"/>
    </source>
</evidence>
<feature type="transmembrane region" description="Helical" evidence="6">
    <location>
        <begin position="308"/>
        <end position="323"/>
    </location>
</feature>
<keyword evidence="5 6" id="KW-0472">Membrane</keyword>
<feature type="transmembrane region" description="Helical" evidence="6">
    <location>
        <begin position="74"/>
        <end position="93"/>
    </location>
</feature>
<dbReference type="Pfam" id="PF00953">
    <property type="entry name" value="Glycos_transf_4"/>
    <property type="match status" value="1"/>
</dbReference>
<evidence type="ECO:0000256" key="3">
    <source>
        <dbReference type="ARBA" id="ARBA00022692"/>
    </source>
</evidence>
<dbReference type="GO" id="GO:0016020">
    <property type="term" value="C:membrane"/>
    <property type="evidence" value="ECO:0007669"/>
    <property type="project" value="UniProtKB-SubCell"/>
</dbReference>
<comment type="caution">
    <text evidence="7">The sequence shown here is derived from an EMBL/GenBank/DDBJ whole genome shotgun (WGS) entry which is preliminary data.</text>
</comment>
<feature type="transmembrane region" description="Helical" evidence="6">
    <location>
        <begin position="99"/>
        <end position="116"/>
    </location>
</feature>
<dbReference type="GO" id="GO:0016780">
    <property type="term" value="F:phosphotransferase activity, for other substituted phosphate groups"/>
    <property type="evidence" value="ECO:0007669"/>
    <property type="project" value="InterPro"/>
</dbReference>
<evidence type="ECO:0000313" key="8">
    <source>
        <dbReference type="Proteomes" id="UP000824107"/>
    </source>
</evidence>
<proteinExistence type="predicted"/>
<dbReference type="Proteomes" id="UP000824107">
    <property type="component" value="Unassembled WGS sequence"/>
</dbReference>
<organism evidence="7 8">
    <name type="scientific">Candidatus Scatocola faecipullorum</name>
    <dbReference type="NCBI Taxonomy" id="2840917"/>
    <lineage>
        <taxon>Bacteria</taxon>
        <taxon>Pseudomonadati</taxon>
        <taxon>Pseudomonadota</taxon>
        <taxon>Alphaproteobacteria</taxon>
        <taxon>Rhodospirillales</taxon>
        <taxon>Rhodospirillaceae</taxon>
        <taxon>Rhodospirillaceae incertae sedis</taxon>
        <taxon>Candidatus Scatocola</taxon>
    </lineage>
</organism>
<evidence type="ECO:0000256" key="4">
    <source>
        <dbReference type="ARBA" id="ARBA00022989"/>
    </source>
</evidence>
<sequence>MNLTFLIIAAVLLCCFFAAYLWFAVINRRLNDISFGFPFFGNVFFPVWLVAFAGCTALYFLLPEQNDQLFDISFLNVAAAFISAAAVCLLSLHARIARWNYALFLAAAILNTLLLPQDFMLFEGTLPFWLDRLTIALIWSLFAWAYKYLDGLEGIVAVQTVTPLCGMVILAFLGAIPILTGCFSAVFALIMTAYAVYNWYPAQLRLTTSGCQALGFLTAWLFMLAAREGSASCTLIFSLYYIVEVIWAGLKKLSRKPQYQEIVPNTFYYQTNLSGLSPDIISENIFKLDALLVIFGCFQIYAPNSYSLAILGVILTFWFLNHLRNWQVAERSLGEINREVVKDLKENVEDIKKNLDKDI</sequence>
<keyword evidence="2" id="KW-0808">Transferase</keyword>
<reference evidence="7" key="2">
    <citation type="journal article" date="2021" name="PeerJ">
        <title>Extensive microbial diversity within the chicken gut microbiome revealed by metagenomics and culture.</title>
        <authorList>
            <person name="Gilroy R."/>
            <person name="Ravi A."/>
            <person name="Getino M."/>
            <person name="Pursley I."/>
            <person name="Horton D.L."/>
            <person name="Alikhan N.F."/>
            <person name="Baker D."/>
            <person name="Gharbi K."/>
            <person name="Hall N."/>
            <person name="Watson M."/>
            <person name="Adriaenssens E.M."/>
            <person name="Foster-Nyarko E."/>
            <person name="Jarju S."/>
            <person name="Secka A."/>
            <person name="Antonio M."/>
            <person name="Oren A."/>
            <person name="Chaudhuri R.R."/>
            <person name="La Ragione R."/>
            <person name="Hildebrand F."/>
            <person name="Pallen M.J."/>
        </authorList>
    </citation>
    <scope>NUCLEOTIDE SEQUENCE</scope>
    <source>
        <strain evidence="7">ChiW3-316</strain>
    </source>
</reference>
<feature type="transmembrane region" description="Helical" evidence="6">
    <location>
        <begin position="39"/>
        <end position="62"/>
    </location>
</feature>
<keyword evidence="3 6" id="KW-0812">Transmembrane</keyword>
<gene>
    <name evidence="7" type="ORF">IAD20_05730</name>
</gene>
<protein>
    <submittedName>
        <fullName evidence="7">Uncharacterized protein</fullName>
    </submittedName>
</protein>
<feature type="transmembrane region" description="Helical" evidence="6">
    <location>
        <begin position="204"/>
        <end position="223"/>
    </location>
</feature>
<feature type="transmembrane region" description="Helical" evidence="6">
    <location>
        <begin position="166"/>
        <end position="197"/>
    </location>
</feature>
<evidence type="ECO:0000256" key="2">
    <source>
        <dbReference type="ARBA" id="ARBA00022679"/>
    </source>
</evidence>